<dbReference type="PROSITE" id="PS01124">
    <property type="entry name" value="HTH_ARAC_FAMILY_2"/>
    <property type="match status" value="1"/>
</dbReference>
<keyword evidence="6" id="KW-1185">Reference proteome</keyword>
<organism evidence="5 6">
    <name type="scientific">Capsulimonas corticalis</name>
    <dbReference type="NCBI Taxonomy" id="2219043"/>
    <lineage>
        <taxon>Bacteria</taxon>
        <taxon>Bacillati</taxon>
        <taxon>Armatimonadota</taxon>
        <taxon>Armatimonadia</taxon>
        <taxon>Capsulimonadales</taxon>
        <taxon>Capsulimonadaceae</taxon>
        <taxon>Capsulimonas</taxon>
    </lineage>
</organism>
<dbReference type="InterPro" id="IPR050204">
    <property type="entry name" value="AraC_XylS_family_regulators"/>
</dbReference>
<dbReference type="RefSeq" id="WP_119321412.1">
    <property type="nucleotide sequence ID" value="NZ_AP025739.1"/>
</dbReference>
<evidence type="ECO:0000256" key="1">
    <source>
        <dbReference type="ARBA" id="ARBA00022490"/>
    </source>
</evidence>
<keyword evidence="3" id="KW-0238">DNA-binding</keyword>
<sequence>MIKDRIEIDLPEYLHLLTGHYDKDPGYRSIREKGTDDWLVIATLGGSGRFGSGDDAILTRRLDVVLTRPGVAHDYGSAPGADHWELLWAHFQPRPHWYNWLIWSAGDGPMAVRLSEERWEQALACLRRSHQLASSTQTHGLDFAMNALEEMILVCHSQVMQAQPTMDERITSVLQYIHSHLTEKVSVQLLADMTALSPSRLAHLFQKQVGVAPMQYLDLQRIERSKLLLERTSSGIKHIAEEVGMDPVYFSLRFKQHTGVSPRRYRQRALTGEQHA</sequence>
<protein>
    <submittedName>
        <fullName evidence="5">AraC family transcriptional regulator</fullName>
    </submittedName>
</protein>
<dbReference type="InterPro" id="IPR009057">
    <property type="entry name" value="Homeodomain-like_sf"/>
</dbReference>
<dbReference type="Pfam" id="PF02311">
    <property type="entry name" value="AraC_binding"/>
    <property type="match status" value="1"/>
</dbReference>
<dbReference type="KEGG" id="ccot:CCAX7_25090"/>
<dbReference type="Proteomes" id="UP000287394">
    <property type="component" value="Chromosome"/>
</dbReference>
<dbReference type="PANTHER" id="PTHR46796">
    <property type="entry name" value="HTH-TYPE TRANSCRIPTIONAL ACTIVATOR RHAS-RELATED"/>
    <property type="match status" value="1"/>
</dbReference>
<evidence type="ECO:0000256" key="2">
    <source>
        <dbReference type="ARBA" id="ARBA00023015"/>
    </source>
</evidence>
<name>A0A402CVM7_9BACT</name>
<evidence type="ECO:0000313" key="6">
    <source>
        <dbReference type="Proteomes" id="UP000287394"/>
    </source>
</evidence>
<keyword evidence="2" id="KW-0805">Transcription regulation</keyword>
<dbReference type="AlphaFoldDB" id="A0A402CVM7"/>
<dbReference type="GO" id="GO:0043565">
    <property type="term" value="F:sequence-specific DNA binding"/>
    <property type="evidence" value="ECO:0007669"/>
    <property type="project" value="InterPro"/>
</dbReference>
<proteinExistence type="predicted"/>
<reference evidence="5 6" key="1">
    <citation type="journal article" date="2019" name="Int. J. Syst. Evol. Microbiol.">
        <title>Capsulimonas corticalis gen. nov., sp. nov., an aerobic capsulated bacterium, of a novel bacterial order, Capsulimonadales ord. nov., of the class Armatimonadia of the phylum Armatimonadetes.</title>
        <authorList>
            <person name="Li J."/>
            <person name="Kudo C."/>
            <person name="Tonouchi A."/>
        </authorList>
    </citation>
    <scope>NUCLEOTIDE SEQUENCE [LARGE SCALE GENOMIC DNA]</scope>
    <source>
        <strain evidence="5 6">AX-7</strain>
    </source>
</reference>
<gene>
    <name evidence="5" type="ORF">CCAX7_25090</name>
</gene>
<dbReference type="Pfam" id="PF12833">
    <property type="entry name" value="HTH_18"/>
    <property type="match status" value="1"/>
</dbReference>
<dbReference type="SMART" id="SM00342">
    <property type="entry name" value="HTH_ARAC"/>
    <property type="match status" value="1"/>
</dbReference>
<dbReference type="InterPro" id="IPR037923">
    <property type="entry name" value="HTH-like"/>
</dbReference>
<evidence type="ECO:0000256" key="3">
    <source>
        <dbReference type="ARBA" id="ARBA00023125"/>
    </source>
</evidence>
<dbReference type="Gene3D" id="2.60.120.280">
    <property type="entry name" value="Regulatory protein AraC"/>
    <property type="match status" value="1"/>
</dbReference>
<dbReference type="GO" id="GO:0003700">
    <property type="term" value="F:DNA-binding transcription factor activity"/>
    <property type="evidence" value="ECO:0007669"/>
    <property type="project" value="InterPro"/>
</dbReference>
<dbReference type="OrthoDB" id="9803764at2"/>
<keyword evidence="1" id="KW-0963">Cytoplasm</keyword>
<dbReference type="InterPro" id="IPR003313">
    <property type="entry name" value="AraC-bd"/>
</dbReference>
<accession>A0A402CVM7</accession>
<evidence type="ECO:0000256" key="4">
    <source>
        <dbReference type="ARBA" id="ARBA00023163"/>
    </source>
</evidence>
<dbReference type="EMBL" id="AP025739">
    <property type="protein sequence ID" value="BDI30458.1"/>
    <property type="molecule type" value="Genomic_DNA"/>
</dbReference>
<dbReference type="SUPFAM" id="SSF46689">
    <property type="entry name" value="Homeodomain-like"/>
    <property type="match status" value="2"/>
</dbReference>
<dbReference type="Gene3D" id="1.10.10.60">
    <property type="entry name" value="Homeodomain-like"/>
    <property type="match status" value="2"/>
</dbReference>
<dbReference type="InterPro" id="IPR018060">
    <property type="entry name" value="HTH_AraC"/>
</dbReference>
<evidence type="ECO:0000313" key="5">
    <source>
        <dbReference type="EMBL" id="BDI30458.1"/>
    </source>
</evidence>
<keyword evidence="4" id="KW-0804">Transcription</keyword>
<dbReference type="SUPFAM" id="SSF51215">
    <property type="entry name" value="Regulatory protein AraC"/>
    <property type="match status" value="1"/>
</dbReference>
<dbReference type="PANTHER" id="PTHR46796:SF13">
    <property type="entry name" value="HTH-TYPE TRANSCRIPTIONAL ACTIVATOR RHAS"/>
    <property type="match status" value="1"/>
</dbReference>